<keyword evidence="3" id="KW-1185">Reference proteome</keyword>
<dbReference type="Proteomes" id="UP000887116">
    <property type="component" value="Unassembled WGS sequence"/>
</dbReference>
<dbReference type="EMBL" id="BMAO01006088">
    <property type="protein sequence ID" value="GFR05954.1"/>
    <property type="molecule type" value="Genomic_DNA"/>
</dbReference>
<evidence type="ECO:0000256" key="1">
    <source>
        <dbReference type="SAM" id="MobiDB-lite"/>
    </source>
</evidence>
<accession>A0A8X6GM77</accession>
<dbReference type="AlphaFoldDB" id="A0A8X6GM77"/>
<reference evidence="2" key="1">
    <citation type="submission" date="2020-07" db="EMBL/GenBank/DDBJ databases">
        <title>Multicomponent nature underlies the extraordinary mechanical properties of spider dragline silk.</title>
        <authorList>
            <person name="Kono N."/>
            <person name="Nakamura H."/>
            <person name="Mori M."/>
            <person name="Yoshida Y."/>
            <person name="Ohtoshi R."/>
            <person name="Malay A.D."/>
            <person name="Moran D.A.P."/>
            <person name="Tomita M."/>
            <person name="Numata K."/>
            <person name="Arakawa K."/>
        </authorList>
    </citation>
    <scope>NUCLEOTIDE SEQUENCE</scope>
</reference>
<protein>
    <submittedName>
        <fullName evidence="2">Uncharacterized protein</fullName>
    </submittedName>
</protein>
<name>A0A8X6GM77_TRICU</name>
<feature type="region of interest" description="Disordered" evidence="1">
    <location>
        <begin position="96"/>
        <end position="125"/>
    </location>
</feature>
<sequence length="125" mass="14198">MVQYPNVEKTNIPLCAGLPMVMCDSNGETVKGTIYKESKTDRRTFHRLYINKFIETVYCTSKLEDSRKLVCARDRYSSFMLLGLSEVEKKAMISPEDSNDSCVLRNMTSSKSSVRSESGDCDMKQ</sequence>
<proteinExistence type="predicted"/>
<evidence type="ECO:0000313" key="3">
    <source>
        <dbReference type="Proteomes" id="UP000887116"/>
    </source>
</evidence>
<gene>
    <name evidence="2" type="ORF">TNCT_292531</name>
</gene>
<evidence type="ECO:0000313" key="2">
    <source>
        <dbReference type="EMBL" id="GFR05954.1"/>
    </source>
</evidence>
<comment type="caution">
    <text evidence="2">The sequence shown here is derived from an EMBL/GenBank/DDBJ whole genome shotgun (WGS) entry which is preliminary data.</text>
</comment>
<feature type="compositionally biased region" description="Polar residues" evidence="1">
    <location>
        <begin position="106"/>
        <end position="116"/>
    </location>
</feature>
<organism evidence="2 3">
    <name type="scientific">Trichonephila clavata</name>
    <name type="common">Joro spider</name>
    <name type="synonym">Nephila clavata</name>
    <dbReference type="NCBI Taxonomy" id="2740835"/>
    <lineage>
        <taxon>Eukaryota</taxon>
        <taxon>Metazoa</taxon>
        <taxon>Ecdysozoa</taxon>
        <taxon>Arthropoda</taxon>
        <taxon>Chelicerata</taxon>
        <taxon>Arachnida</taxon>
        <taxon>Araneae</taxon>
        <taxon>Araneomorphae</taxon>
        <taxon>Entelegynae</taxon>
        <taxon>Araneoidea</taxon>
        <taxon>Nephilidae</taxon>
        <taxon>Trichonephila</taxon>
    </lineage>
</organism>